<sequence length="392" mass="45692">MKTTLSIFTVLLCTFFSCNEKSIKENDYSNTSTKVINVPDKLDITSHSDSIFSKVTFLPLETKPDCMISFVMNLKIVDSLIYINDGLKRLLVFDSKGKYKYQIGSKGNGPGEYLEMRDYLVYKDHIEILDFKKIITYSLTGDYIETKHFDFLDQNQYCNADYFTQAPTGGYYFWGGTSGIKDFSAEKKRYLMYHVSDDMKIKKGEFLITHGSGSCFYRYTNFEDLTIIDPSYGNYNVYQINKQGNISSRYYFNFGKNAYTKEIPIPDRSNAFQINEELNNYVLEINNFLETNNWIHIDFAYKQTAHSAFYSKKKNKVYLLSPASPNLSPNEFRFWGALYVKGETLIMPIDASWLQTELNRISPEYIKKLDLESYKNKDEFDNPILAFYELKI</sequence>
<organism evidence="1 2">
    <name type="scientific">Parabacteroides goldsteinii</name>
    <dbReference type="NCBI Taxonomy" id="328812"/>
    <lineage>
        <taxon>Bacteria</taxon>
        <taxon>Pseudomonadati</taxon>
        <taxon>Bacteroidota</taxon>
        <taxon>Bacteroidia</taxon>
        <taxon>Bacteroidales</taxon>
        <taxon>Tannerellaceae</taxon>
        <taxon>Parabacteroides</taxon>
    </lineage>
</organism>
<evidence type="ECO:0000313" key="1">
    <source>
        <dbReference type="EMBL" id="KMM34196.1"/>
    </source>
</evidence>
<reference evidence="1 2" key="1">
    <citation type="submission" date="2015-06" db="EMBL/GenBank/DDBJ databases">
        <title>Draft Genome Sequence of Parabacteroides goldsteinii with Putative Novel Metallo-Beta-Lactamases Isolated from a Blood Culture from a Human Patient.</title>
        <authorList>
            <person name="Krogh T.J."/>
            <person name="Agergaard C.N."/>
            <person name="Moller-Jensen J."/>
            <person name="Justesen U.S."/>
        </authorList>
    </citation>
    <scope>NUCLEOTIDE SEQUENCE [LARGE SCALE GENOMIC DNA]</scope>
    <source>
        <strain evidence="1 2">910340</strain>
    </source>
</reference>
<comment type="caution">
    <text evidence="1">The sequence shown here is derived from an EMBL/GenBank/DDBJ whole genome shotgun (WGS) entry which is preliminary data.</text>
</comment>
<evidence type="ECO:0000313" key="2">
    <source>
        <dbReference type="Proteomes" id="UP000036166"/>
    </source>
</evidence>
<proteinExistence type="predicted"/>
<dbReference type="Pfam" id="PF17170">
    <property type="entry name" value="DUF5128"/>
    <property type="match status" value="1"/>
</dbReference>
<dbReference type="RefSeq" id="WP_048315047.1">
    <property type="nucleotide sequence ID" value="NZ_JADNDF010000019.1"/>
</dbReference>
<accession>A0A0J6CD80</accession>
<dbReference type="AlphaFoldDB" id="A0A0J6CD80"/>
<dbReference type="PROSITE" id="PS51257">
    <property type="entry name" value="PROKAR_LIPOPROTEIN"/>
    <property type="match status" value="1"/>
</dbReference>
<dbReference type="EMBL" id="LFJV01000021">
    <property type="protein sequence ID" value="KMM34196.1"/>
    <property type="molecule type" value="Genomic_DNA"/>
</dbReference>
<evidence type="ECO:0008006" key="3">
    <source>
        <dbReference type="Google" id="ProtNLM"/>
    </source>
</evidence>
<name>A0A0J6CD80_9BACT</name>
<dbReference type="PATRIC" id="fig|328812.4.peg.2097"/>
<protein>
    <recommendedName>
        <fullName evidence="3">6-bladed beta-propeller</fullName>
    </recommendedName>
</protein>
<gene>
    <name evidence="1" type="ORF">ACM15_07975</name>
</gene>
<dbReference type="Proteomes" id="UP000036166">
    <property type="component" value="Unassembled WGS sequence"/>
</dbReference>